<dbReference type="Gene3D" id="3.30.530.20">
    <property type="match status" value="1"/>
</dbReference>
<evidence type="ECO:0000313" key="4">
    <source>
        <dbReference type="Proteomes" id="UP000243205"/>
    </source>
</evidence>
<dbReference type="RefSeq" id="WP_092075522.1">
    <property type="nucleotide sequence ID" value="NZ_CALFZY010000006.1"/>
</dbReference>
<feature type="domain" description="Coenzyme Q-binding protein COQ10 START" evidence="2">
    <location>
        <begin position="18"/>
        <end position="137"/>
    </location>
</feature>
<keyword evidence="4" id="KW-1185">Reference proteome</keyword>
<dbReference type="InterPro" id="IPR005031">
    <property type="entry name" value="COQ10_START"/>
</dbReference>
<name>A0A1G6XLS3_9BACT</name>
<dbReference type="STRING" id="57664.SAMN05661003_101298"/>
<dbReference type="Proteomes" id="UP000243205">
    <property type="component" value="Unassembled WGS sequence"/>
</dbReference>
<proteinExistence type="inferred from homology"/>
<dbReference type="EMBL" id="FNAQ01000001">
    <property type="protein sequence ID" value="SDD78385.1"/>
    <property type="molecule type" value="Genomic_DNA"/>
</dbReference>
<dbReference type="OrthoDB" id="9801773at2"/>
<organism evidence="3 4">
    <name type="scientific">Desulfuromonas thiophila</name>
    <dbReference type="NCBI Taxonomy" id="57664"/>
    <lineage>
        <taxon>Bacteria</taxon>
        <taxon>Pseudomonadati</taxon>
        <taxon>Thermodesulfobacteriota</taxon>
        <taxon>Desulfuromonadia</taxon>
        <taxon>Desulfuromonadales</taxon>
        <taxon>Desulfuromonadaceae</taxon>
        <taxon>Desulfuromonas</taxon>
    </lineage>
</organism>
<dbReference type="CDD" id="cd07820">
    <property type="entry name" value="SRPBCC_3"/>
    <property type="match status" value="1"/>
</dbReference>
<accession>A0A1G6XLS3</accession>
<evidence type="ECO:0000256" key="1">
    <source>
        <dbReference type="ARBA" id="ARBA00008918"/>
    </source>
</evidence>
<protein>
    <submittedName>
        <fullName evidence="3">Ligand-binding SRPBCC domain-containing protein</fullName>
    </submittedName>
</protein>
<evidence type="ECO:0000313" key="3">
    <source>
        <dbReference type="EMBL" id="SDD78385.1"/>
    </source>
</evidence>
<comment type="similarity">
    <text evidence="1">Belongs to the ribosome association toxin RatA family.</text>
</comment>
<dbReference type="InterPro" id="IPR023393">
    <property type="entry name" value="START-like_dom_sf"/>
</dbReference>
<sequence>MKLYRLERQTLLATDLTSAWRFFSDPRNLAAITPPWLDFRIHSAVPERMYAGMLVEYRVHPLAGIPLRWITEITQVREPHFFIDEQRFGPYRFWHHQHRFEACAGGTAMTDVVHYGLPGDPFSRPLQRWLVAPRLAAIFAYRHEQLSQRLGLLDTAGPDPNH</sequence>
<dbReference type="Pfam" id="PF03364">
    <property type="entry name" value="Polyketide_cyc"/>
    <property type="match status" value="1"/>
</dbReference>
<evidence type="ECO:0000259" key="2">
    <source>
        <dbReference type="Pfam" id="PF03364"/>
    </source>
</evidence>
<dbReference type="SUPFAM" id="SSF55961">
    <property type="entry name" value="Bet v1-like"/>
    <property type="match status" value="1"/>
</dbReference>
<reference evidence="4" key="1">
    <citation type="submission" date="2016-10" db="EMBL/GenBank/DDBJ databases">
        <authorList>
            <person name="Varghese N."/>
            <person name="Submissions S."/>
        </authorList>
    </citation>
    <scope>NUCLEOTIDE SEQUENCE [LARGE SCALE GENOMIC DNA]</scope>
    <source>
        <strain evidence="4">DSM 8987</strain>
    </source>
</reference>
<gene>
    <name evidence="3" type="ORF">SAMN05661003_101298</name>
</gene>
<dbReference type="AlphaFoldDB" id="A0A1G6XLS3"/>